<dbReference type="GO" id="GO:0000209">
    <property type="term" value="P:protein polyubiquitination"/>
    <property type="evidence" value="ECO:0007669"/>
    <property type="project" value="TreeGrafter"/>
</dbReference>
<dbReference type="AlphaFoldDB" id="A0AAV7JVF4"/>
<dbReference type="EMBL" id="JAKMXF010000298">
    <property type="protein sequence ID" value="KAI6652695.1"/>
    <property type="molecule type" value="Genomic_DNA"/>
</dbReference>
<dbReference type="Gene3D" id="2.120.10.30">
    <property type="entry name" value="TolB, C-terminal domain"/>
    <property type="match status" value="2"/>
</dbReference>
<dbReference type="SUPFAM" id="SSF101898">
    <property type="entry name" value="NHL repeat"/>
    <property type="match status" value="1"/>
</dbReference>
<comment type="caution">
    <text evidence="1">The sequence shown here is derived from an EMBL/GenBank/DDBJ whole genome shotgun (WGS) entry which is preliminary data.</text>
</comment>
<evidence type="ECO:0000313" key="2">
    <source>
        <dbReference type="Proteomes" id="UP001165289"/>
    </source>
</evidence>
<dbReference type="GO" id="GO:0008270">
    <property type="term" value="F:zinc ion binding"/>
    <property type="evidence" value="ECO:0007669"/>
    <property type="project" value="UniProtKB-KW"/>
</dbReference>
<protein>
    <submittedName>
        <fullName evidence="1">Uncharacterized protein</fullName>
    </submittedName>
</protein>
<keyword evidence="2" id="KW-1185">Reference proteome</keyword>
<name>A0AAV7JVF4_9METZ</name>
<dbReference type="InterPro" id="IPR011042">
    <property type="entry name" value="6-blade_b-propeller_TolB-like"/>
</dbReference>
<gene>
    <name evidence="1" type="ORF">LOD99_4478</name>
</gene>
<reference evidence="1 2" key="1">
    <citation type="journal article" date="2023" name="BMC Biol.">
        <title>The compact genome of the sponge Oopsacas minuta (Hexactinellida) is lacking key metazoan core genes.</title>
        <authorList>
            <person name="Santini S."/>
            <person name="Schenkelaars Q."/>
            <person name="Jourda C."/>
            <person name="Duchesne M."/>
            <person name="Belahbib H."/>
            <person name="Rocher C."/>
            <person name="Selva M."/>
            <person name="Riesgo A."/>
            <person name="Vervoort M."/>
            <person name="Leys S.P."/>
            <person name="Kodjabachian L."/>
            <person name="Le Bivic A."/>
            <person name="Borchiellini C."/>
            <person name="Claverie J.M."/>
            <person name="Renard E."/>
        </authorList>
    </citation>
    <scope>NUCLEOTIDE SEQUENCE [LARGE SCALE GENOMIC DNA]</scope>
    <source>
        <strain evidence="1">SPO-2</strain>
    </source>
</reference>
<dbReference type="InterPro" id="IPR050952">
    <property type="entry name" value="TRIM-NHL_E3_ligases"/>
</dbReference>
<dbReference type="Proteomes" id="UP001165289">
    <property type="component" value="Unassembled WGS sequence"/>
</dbReference>
<evidence type="ECO:0000313" key="1">
    <source>
        <dbReference type="EMBL" id="KAI6652695.1"/>
    </source>
</evidence>
<dbReference type="PANTHER" id="PTHR24104">
    <property type="entry name" value="E3 UBIQUITIN-PROTEIN LIGASE NHLRC1-RELATED"/>
    <property type="match status" value="1"/>
</dbReference>
<organism evidence="1 2">
    <name type="scientific">Oopsacas minuta</name>
    <dbReference type="NCBI Taxonomy" id="111878"/>
    <lineage>
        <taxon>Eukaryota</taxon>
        <taxon>Metazoa</taxon>
        <taxon>Porifera</taxon>
        <taxon>Hexactinellida</taxon>
        <taxon>Hexasterophora</taxon>
        <taxon>Lyssacinosida</taxon>
        <taxon>Leucopsacidae</taxon>
        <taxon>Oopsacas</taxon>
    </lineage>
</organism>
<proteinExistence type="predicted"/>
<dbReference type="GO" id="GO:0043161">
    <property type="term" value="P:proteasome-mediated ubiquitin-dependent protein catabolic process"/>
    <property type="evidence" value="ECO:0007669"/>
    <property type="project" value="TreeGrafter"/>
</dbReference>
<accession>A0AAV7JVF4</accession>
<dbReference type="PANTHER" id="PTHR24104:SF25">
    <property type="entry name" value="PROTEIN LIN-41"/>
    <property type="match status" value="1"/>
</dbReference>
<dbReference type="GO" id="GO:0061630">
    <property type="term" value="F:ubiquitin protein ligase activity"/>
    <property type="evidence" value="ECO:0007669"/>
    <property type="project" value="TreeGrafter"/>
</dbReference>
<sequence>MEKLLKFEYEEAIRETASNFHELYRRIEEQERLVITKLELERDEAMELIHKQYTKVKKLVETRATMIKDNSIMLTDKEIDKCTKNMLNVTMTKLTWDMETIEPFLESLCQIEDVEKYTTPYWSKITRGMEEYEIETPRGMAIDPSTNYIYIVDSGDHTDRVQVFDDYGVFLHTLSDPGEIKSPFGIYLHDDTIYLTCMDTPTDEDQTSIAKMDKATGIIELLKETDDPIYHPFVDSENDPTILIYGCGMYNHRLHVFDTFLNTTEESPINMNTINNHDEIFELEARTKVMSCKVFDGEVFLLLAFTEFPVQVFDMTGILQKKLVDNKKLLEPFSFCFDIFNNMIIADRGQNCVNLYSSVSGIFLREIGEGAGADIGQFVGPKGIVIGRKQQYIIVDSKDIFTLQAF</sequence>